<dbReference type="Proteomes" id="UP000652681">
    <property type="component" value="Unassembled WGS sequence"/>
</dbReference>
<organism evidence="2 3">
    <name type="scientific">Taishania pollutisoli</name>
    <dbReference type="NCBI Taxonomy" id="2766479"/>
    <lineage>
        <taxon>Bacteria</taxon>
        <taxon>Pseudomonadati</taxon>
        <taxon>Bacteroidota</taxon>
        <taxon>Flavobacteriia</taxon>
        <taxon>Flavobacteriales</taxon>
        <taxon>Crocinitomicaceae</taxon>
        <taxon>Taishania</taxon>
    </lineage>
</organism>
<name>A0A8J6PPD6_9FLAO</name>
<feature type="transmembrane region" description="Helical" evidence="1">
    <location>
        <begin position="6"/>
        <end position="27"/>
    </location>
</feature>
<feature type="transmembrane region" description="Helical" evidence="1">
    <location>
        <begin position="372"/>
        <end position="388"/>
    </location>
</feature>
<dbReference type="AlphaFoldDB" id="A0A8J6PPD6"/>
<sequence length="575" mass="67994">MLKKIVQFQFFKELLIVLILLISYNNFLYKKNPDKKEVFINADGRGYYEYLPALFIYDDIHLAYIDTLQTEYYEIEHNKLLYKYQENGLRINKYFVGTALFQSPFFLVAHFTSSKADSIHPDDGFSLPYQRAIWYAAIFYMFLGMVCIRLLLQTYNMNGWWIFFIQIATLFATPLLHYTVYDSAYSHVYSFFLISWLMYTVRKYFITNQSNYLFLSLVILGFITIVRPVNLLVLIFTPLLTDHLSEFIRNIQRLFTQHYYALLFGVVCYGVIVSIQLYISYLQTGNPFNYSYGEEGFDFTHPRFVDFLFSYQKGFFLWTPWWLLVFIIGLICWVYKKIYYQAIAFLLAFLIVVYVLSSWHSWSYGGSIGQRPMIDFYGAFILVLLPVFSKRQYAMKGILVISLPLLVVLMQIQTFQYVKAIILLDGMNKELYWKSFLITDEKYSWYFYRSSPEIKDIQSERLLLKEIIIPAVQQQFYVQTFNIPSPDTLASGGEIKFRLNREADREFIVIELLDSMEQVVSENSHNVFHSQYGDDVVLRFKLPEKSQDITQIRFAVSNVNQPLKIEGITFSTFFN</sequence>
<evidence type="ECO:0008006" key="4">
    <source>
        <dbReference type="Google" id="ProtNLM"/>
    </source>
</evidence>
<evidence type="ECO:0000313" key="2">
    <source>
        <dbReference type="EMBL" id="MBC9812318.1"/>
    </source>
</evidence>
<keyword evidence="3" id="KW-1185">Reference proteome</keyword>
<accession>A0A8J6PPD6</accession>
<keyword evidence="1" id="KW-0812">Transmembrane</keyword>
<feature type="transmembrane region" description="Helical" evidence="1">
    <location>
        <begin position="259"/>
        <end position="279"/>
    </location>
</feature>
<dbReference type="RefSeq" id="WP_216713934.1">
    <property type="nucleotide sequence ID" value="NZ_JACVEL010000004.1"/>
</dbReference>
<protein>
    <recommendedName>
        <fullName evidence="4">Glycosyltransferase RgtA/B/C/D-like domain-containing protein</fullName>
    </recommendedName>
</protein>
<feature type="transmembrane region" description="Helical" evidence="1">
    <location>
        <begin position="315"/>
        <end position="336"/>
    </location>
</feature>
<feature type="transmembrane region" description="Helical" evidence="1">
    <location>
        <begin position="342"/>
        <end position="360"/>
    </location>
</feature>
<feature type="transmembrane region" description="Helical" evidence="1">
    <location>
        <begin position="394"/>
        <end position="412"/>
    </location>
</feature>
<evidence type="ECO:0000256" key="1">
    <source>
        <dbReference type="SAM" id="Phobius"/>
    </source>
</evidence>
<comment type="caution">
    <text evidence="2">The sequence shown here is derived from an EMBL/GenBank/DDBJ whole genome shotgun (WGS) entry which is preliminary data.</text>
</comment>
<dbReference type="EMBL" id="JACVEL010000004">
    <property type="protein sequence ID" value="MBC9812318.1"/>
    <property type="molecule type" value="Genomic_DNA"/>
</dbReference>
<keyword evidence="1" id="KW-0472">Membrane</keyword>
<feature type="transmembrane region" description="Helical" evidence="1">
    <location>
        <begin position="132"/>
        <end position="152"/>
    </location>
</feature>
<feature type="transmembrane region" description="Helical" evidence="1">
    <location>
        <begin position="213"/>
        <end position="239"/>
    </location>
</feature>
<feature type="transmembrane region" description="Helical" evidence="1">
    <location>
        <begin position="94"/>
        <end position="112"/>
    </location>
</feature>
<feature type="transmembrane region" description="Helical" evidence="1">
    <location>
        <begin position="159"/>
        <end position="178"/>
    </location>
</feature>
<keyword evidence="1" id="KW-1133">Transmembrane helix</keyword>
<reference evidence="2" key="1">
    <citation type="submission" date="2020-09" db="EMBL/GenBank/DDBJ databases">
        <title>Taishania pollutisoli gen. nov., sp. nov., Isolated from Tetrabromobisphenol A-Contaminated Soil.</title>
        <authorList>
            <person name="Chen Q."/>
        </authorList>
    </citation>
    <scope>NUCLEOTIDE SEQUENCE</scope>
    <source>
        <strain evidence="2">CZZ-1</strain>
    </source>
</reference>
<proteinExistence type="predicted"/>
<evidence type="ECO:0000313" key="3">
    <source>
        <dbReference type="Proteomes" id="UP000652681"/>
    </source>
</evidence>
<gene>
    <name evidence="2" type="ORF">H9Y05_07465</name>
</gene>